<dbReference type="GeneID" id="34613240"/>
<sequence>MSAQPVDGRIYCLHTIVLGNNGVVDVTAAEPEGDIILRHERDAPTQQWEAHKINAEEWSFRDRTGNYLAAPSAGANNQLRGAVCSDPGLDPMLRWRLNRVGSTFEILNAAYPDMAMDLSNARPADGTPILLNRERKGSVNQQWLFKAL</sequence>
<dbReference type="InterPro" id="IPR000772">
    <property type="entry name" value="Ricin_B_lectin"/>
</dbReference>
<evidence type="ECO:0000313" key="3">
    <source>
        <dbReference type="Proteomes" id="UP000184188"/>
    </source>
</evidence>
<dbReference type="EMBL" id="KV878342">
    <property type="protein sequence ID" value="OJJ46467.1"/>
    <property type="molecule type" value="Genomic_DNA"/>
</dbReference>
<dbReference type="SUPFAM" id="SSF50370">
    <property type="entry name" value="Ricin B-like lectins"/>
    <property type="match status" value="1"/>
</dbReference>
<evidence type="ECO:0000259" key="1">
    <source>
        <dbReference type="Pfam" id="PF14200"/>
    </source>
</evidence>
<proteinExistence type="predicted"/>
<dbReference type="RefSeq" id="XP_022580977.1">
    <property type="nucleotide sequence ID" value="XM_022726776.1"/>
</dbReference>
<gene>
    <name evidence="2" type="ORF">ASPZODRAFT_166718</name>
</gene>
<evidence type="ECO:0000313" key="2">
    <source>
        <dbReference type="EMBL" id="OJJ46467.1"/>
    </source>
</evidence>
<organism evidence="2 3">
    <name type="scientific">Penicilliopsis zonata CBS 506.65</name>
    <dbReference type="NCBI Taxonomy" id="1073090"/>
    <lineage>
        <taxon>Eukaryota</taxon>
        <taxon>Fungi</taxon>
        <taxon>Dikarya</taxon>
        <taxon>Ascomycota</taxon>
        <taxon>Pezizomycotina</taxon>
        <taxon>Eurotiomycetes</taxon>
        <taxon>Eurotiomycetidae</taxon>
        <taxon>Eurotiales</taxon>
        <taxon>Aspergillaceae</taxon>
        <taxon>Penicilliopsis</taxon>
    </lineage>
</organism>
<dbReference type="AlphaFoldDB" id="A0A1L9SH72"/>
<protein>
    <recommendedName>
        <fullName evidence="1">Ricin B lectin domain-containing protein</fullName>
    </recommendedName>
</protein>
<reference evidence="3" key="1">
    <citation type="journal article" date="2017" name="Genome Biol.">
        <title>Comparative genomics reveals high biological diversity and specific adaptations in the industrially and medically important fungal genus Aspergillus.</title>
        <authorList>
            <person name="de Vries R.P."/>
            <person name="Riley R."/>
            <person name="Wiebenga A."/>
            <person name="Aguilar-Osorio G."/>
            <person name="Amillis S."/>
            <person name="Uchima C.A."/>
            <person name="Anderluh G."/>
            <person name="Asadollahi M."/>
            <person name="Askin M."/>
            <person name="Barry K."/>
            <person name="Battaglia E."/>
            <person name="Bayram O."/>
            <person name="Benocci T."/>
            <person name="Braus-Stromeyer S.A."/>
            <person name="Caldana C."/>
            <person name="Canovas D."/>
            <person name="Cerqueira G.C."/>
            <person name="Chen F."/>
            <person name="Chen W."/>
            <person name="Choi C."/>
            <person name="Clum A."/>
            <person name="Dos Santos R.A."/>
            <person name="Damasio A.R."/>
            <person name="Diallinas G."/>
            <person name="Emri T."/>
            <person name="Fekete E."/>
            <person name="Flipphi M."/>
            <person name="Freyberg S."/>
            <person name="Gallo A."/>
            <person name="Gournas C."/>
            <person name="Habgood R."/>
            <person name="Hainaut M."/>
            <person name="Harispe M.L."/>
            <person name="Henrissat B."/>
            <person name="Hilden K.S."/>
            <person name="Hope R."/>
            <person name="Hossain A."/>
            <person name="Karabika E."/>
            <person name="Karaffa L."/>
            <person name="Karanyi Z."/>
            <person name="Krasevec N."/>
            <person name="Kuo A."/>
            <person name="Kusch H."/>
            <person name="LaButti K."/>
            <person name="Lagendijk E.L."/>
            <person name="Lapidus A."/>
            <person name="Levasseur A."/>
            <person name="Lindquist E."/>
            <person name="Lipzen A."/>
            <person name="Logrieco A.F."/>
            <person name="MacCabe A."/>
            <person name="Maekelae M.R."/>
            <person name="Malavazi I."/>
            <person name="Melin P."/>
            <person name="Meyer V."/>
            <person name="Mielnichuk N."/>
            <person name="Miskei M."/>
            <person name="Molnar A.P."/>
            <person name="Mule G."/>
            <person name="Ngan C.Y."/>
            <person name="Orejas M."/>
            <person name="Orosz E."/>
            <person name="Ouedraogo J.P."/>
            <person name="Overkamp K.M."/>
            <person name="Park H.-S."/>
            <person name="Perrone G."/>
            <person name="Piumi F."/>
            <person name="Punt P.J."/>
            <person name="Ram A.F."/>
            <person name="Ramon A."/>
            <person name="Rauscher S."/>
            <person name="Record E."/>
            <person name="Riano-Pachon D.M."/>
            <person name="Robert V."/>
            <person name="Roehrig J."/>
            <person name="Ruller R."/>
            <person name="Salamov A."/>
            <person name="Salih N.S."/>
            <person name="Samson R.A."/>
            <person name="Sandor E."/>
            <person name="Sanguinetti M."/>
            <person name="Schuetze T."/>
            <person name="Sepcic K."/>
            <person name="Shelest E."/>
            <person name="Sherlock G."/>
            <person name="Sophianopoulou V."/>
            <person name="Squina F.M."/>
            <person name="Sun H."/>
            <person name="Susca A."/>
            <person name="Todd R.B."/>
            <person name="Tsang A."/>
            <person name="Unkles S.E."/>
            <person name="van de Wiele N."/>
            <person name="van Rossen-Uffink D."/>
            <person name="Oliveira J.V."/>
            <person name="Vesth T.C."/>
            <person name="Visser J."/>
            <person name="Yu J.-H."/>
            <person name="Zhou M."/>
            <person name="Andersen M.R."/>
            <person name="Archer D.B."/>
            <person name="Baker S.E."/>
            <person name="Benoit I."/>
            <person name="Brakhage A.A."/>
            <person name="Braus G.H."/>
            <person name="Fischer R."/>
            <person name="Frisvad J.C."/>
            <person name="Goldman G.H."/>
            <person name="Houbraken J."/>
            <person name="Oakley B."/>
            <person name="Pocsi I."/>
            <person name="Scazzocchio C."/>
            <person name="Seiboth B."/>
            <person name="vanKuyk P.A."/>
            <person name="Wortman J."/>
            <person name="Dyer P.S."/>
            <person name="Grigoriev I.V."/>
        </authorList>
    </citation>
    <scope>NUCLEOTIDE SEQUENCE [LARGE SCALE GENOMIC DNA]</scope>
    <source>
        <strain evidence="3">CBS 506.65</strain>
    </source>
</reference>
<dbReference type="PROSITE" id="PS50231">
    <property type="entry name" value="RICIN_B_LECTIN"/>
    <property type="match status" value="1"/>
</dbReference>
<dbReference type="Pfam" id="PF14200">
    <property type="entry name" value="RicinB_lectin_2"/>
    <property type="match status" value="1"/>
</dbReference>
<accession>A0A1L9SH72</accession>
<dbReference type="Gene3D" id="2.80.10.50">
    <property type="match status" value="1"/>
</dbReference>
<dbReference type="Proteomes" id="UP000184188">
    <property type="component" value="Unassembled WGS sequence"/>
</dbReference>
<dbReference type="VEuPathDB" id="FungiDB:ASPZODRAFT_166718"/>
<feature type="domain" description="Ricin B lectin" evidence="1">
    <location>
        <begin position="45"/>
        <end position="131"/>
    </location>
</feature>
<dbReference type="InterPro" id="IPR035992">
    <property type="entry name" value="Ricin_B-like_lectins"/>
</dbReference>
<keyword evidence="3" id="KW-1185">Reference proteome</keyword>
<name>A0A1L9SH72_9EURO</name>